<proteinExistence type="predicted"/>
<dbReference type="InterPro" id="IPR000182">
    <property type="entry name" value="GNAT_dom"/>
</dbReference>
<gene>
    <name evidence="2" type="ORF">EDI28_12745</name>
</gene>
<comment type="caution">
    <text evidence="2">The sequence shown here is derived from an EMBL/GenBank/DDBJ whole genome shotgun (WGS) entry which is preliminary data.</text>
</comment>
<accession>A0A444JQT3</accession>
<dbReference type="InterPro" id="IPR016181">
    <property type="entry name" value="Acyl_CoA_acyltransferase"/>
</dbReference>
<dbReference type="Gene3D" id="3.40.630.30">
    <property type="match status" value="1"/>
</dbReference>
<keyword evidence="3" id="KW-1185">Reference proteome</keyword>
<dbReference type="GO" id="GO:0005737">
    <property type="term" value="C:cytoplasm"/>
    <property type="evidence" value="ECO:0007669"/>
    <property type="project" value="TreeGrafter"/>
</dbReference>
<feature type="domain" description="N-acetyltransferase" evidence="1">
    <location>
        <begin position="11"/>
        <end position="151"/>
    </location>
</feature>
<dbReference type="InterPro" id="IPR051908">
    <property type="entry name" value="Ribosomal_N-acetyltransferase"/>
</dbReference>
<dbReference type="GO" id="GO:0008999">
    <property type="term" value="F:protein-N-terminal-alanine acetyltransferase activity"/>
    <property type="evidence" value="ECO:0007669"/>
    <property type="project" value="TreeGrafter"/>
</dbReference>
<evidence type="ECO:0000259" key="1">
    <source>
        <dbReference type="Pfam" id="PF13302"/>
    </source>
</evidence>
<sequence length="192" mass="21733">MKIDFEITTTRLILRPYKIVDLNDLLDAVKASVTQLNPWLTWCTEDYDQQDAYEWINASRQNWQNDISYEVAIFERHSGLLVGSISLNNVSIPLNSAELGYWIRTASQQQGFATEACQALSNFAFNTLGLTRLEIVTHTGNLASQRTALACKAKFECTARNRIFSPDKVCDGIVFSLIPEDLRPNERVVPTK</sequence>
<keyword evidence="2" id="KW-0808">Transferase</keyword>
<dbReference type="SUPFAM" id="SSF55729">
    <property type="entry name" value="Acyl-CoA N-acyltransferases (Nat)"/>
    <property type="match status" value="1"/>
</dbReference>
<dbReference type="PANTHER" id="PTHR43441">
    <property type="entry name" value="RIBOSOMAL-PROTEIN-SERINE ACETYLTRANSFERASE"/>
    <property type="match status" value="1"/>
</dbReference>
<protein>
    <submittedName>
        <fullName evidence="2">N-acetyltransferase</fullName>
    </submittedName>
</protein>
<dbReference type="EMBL" id="RJLM01000004">
    <property type="protein sequence ID" value="RWX55419.1"/>
    <property type="molecule type" value="Genomic_DNA"/>
</dbReference>
<evidence type="ECO:0000313" key="3">
    <source>
        <dbReference type="Proteomes" id="UP000287563"/>
    </source>
</evidence>
<dbReference type="RefSeq" id="WP_128784234.1">
    <property type="nucleotide sequence ID" value="NZ_RJLM01000004.1"/>
</dbReference>
<dbReference type="OrthoDB" id="5292292at2"/>
<dbReference type="GO" id="GO:1990189">
    <property type="term" value="F:protein N-terminal-serine acetyltransferase activity"/>
    <property type="evidence" value="ECO:0007669"/>
    <property type="project" value="TreeGrafter"/>
</dbReference>
<name>A0A444JQT3_9GAMM</name>
<evidence type="ECO:0000313" key="2">
    <source>
        <dbReference type="EMBL" id="RWX55419.1"/>
    </source>
</evidence>
<organism evidence="2 3">
    <name type="scientific">Photobacterium chitinilyticum</name>
    <dbReference type="NCBI Taxonomy" id="2485123"/>
    <lineage>
        <taxon>Bacteria</taxon>
        <taxon>Pseudomonadati</taxon>
        <taxon>Pseudomonadota</taxon>
        <taxon>Gammaproteobacteria</taxon>
        <taxon>Vibrionales</taxon>
        <taxon>Vibrionaceae</taxon>
        <taxon>Photobacterium</taxon>
    </lineage>
</organism>
<dbReference type="AlphaFoldDB" id="A0A444JQT3"/>
<reference evidence="2 3" key="1">
    <citation type="submission" date="2018-11" db="EMBL/GenBank/DDBJ databases">
        <title>Photobacterium sp. BEI247 sp. nov., a marine bacterium isolated from Yongle Blue Hole in the South China Sea.</title>
        <authorList>
            <person name="Wang X."/>
        </authorList>
    </citation>
    <scope>NUCLEOTIDE SEQUENCE [LARGE SCALE GENOMIC DNA]</scope>
    <source>
        <strain evidence="3">BEI247</strain>
    </source>
</reference>
<dbReference type="Pfam" id="PF13302">
    <property type="entry name" value="Acetyltransf_3"/>
    <property type="match status" value="1"/>
</dbReference>
<dbReference type="PANTHER" id="PTHR43441:SF10">
    <property type="entry name" value="ACETYLTRANSFERASE"/>
    <property type="match status" value="1"/>
</dbReference>
<dbReference type="Proteomes" id="UP000287563">
    <property type="component" value="Unassembled WGS sequence"/>
</dbReference>